<dbReference type="PROSITE" id="PS51186">
    <property type="entry name" value="GNAT"/>
    <property type="match status" value="1"/>
</dbReference>
<evidence type="ECO:0000313" key="7">
    <source>
        <dbReference type="Proteomes" id="UP000095780"/>
    </source>
</evidence>
<evidence type="ECO:0000256" key="2">
    <source>
        <dbReference type="ARBA" id="ARBA00023315"/>
    </source>
</evidence>
<dbReference type="InterPro" id="IPR016181">
    <property type="entry name" value="Acyl_CoA_acyltransferase"/>
</dbReference>
<dbReference type="Proteomes" id="UP000095621">
    <property type="component" value="Unassembled WGS sequence"/>
</dbReference>
<accession>A0A174ZQ87</accession>
<gene>
    <name evidence="5" type="primary">yjaB_1</name>
    <name evidence="4" type="synonym">yjaB</name>
    <name evidence="4" type="ORF">ERS852490_02040</name>
    <name evidence="5" type="ORF">ERS852492_02194</name>
</gene>
<name>A0A174ZQ87_9FIRM</name>
<dbReference type="EMBL" id="CZBV01000006">
    <property type="protein sequence ID" value="CUQ88162.1"/>
    <property type="molecule type" value="Genomic_DNA"/>
</dbReference>
<evidence type="ECO:0000259" key="3">
    <source>
        <dbReference type="PROSITE" id="PS51186"/>
    </source>
</evidence>
<evidence type="ECO:0000313" key="5">
    <source>
        <dbReference type="EMBL" id="CUQ88162.1"/>
    </source>
</evidence>
<dbReference type="OrthoDB" id="9798006at2"/>
<evidence type="ECO:0000256" key="1">
    <source>
        <dbReference type="ARBA" id="ARBA00022679"/>
    </source>
</evidence>
<dbReference type="Gene3D" id="3.40.630.30">
    <property type="match status" value="1"/>
</dbReference>
<protein>
    <submittedName>
        <fullName evidence="5">Uncharacterized N-acetyltransferase YjaB</fullName>
        <ecNumber evidence="5">2.3.1.-</ecNumber>
    </submittedName>
</protein>
<dbReference type="RefSeq" id="WP_055215953.1">
    <property type="nucleotide sequence ID" value="NZ_CABIXW010000006.1"/>
</dbReference>
<sequence length="254" mass="28872">MKYIEIDYLDSILMNALEELINKCDGYEPYYCDSHNDSFIQCALVDDSTDSPVMYGFVGLLINDECGYVEVSGLVAPDFRHRGHFHNMLSICYRKLKSSSAGNLELIAPISGELLNCSLCGDVCFYEYLYQLDKAHFNLESIQAAEPDNAEYYLEGEDYLMYLPEYEEPVALLYLDTQNTFVNVYGVFVDEKLRGKGIGTCLMKHFLKDYFNIASLPLVLNVTSNNMAAVALYKKCGFAEASRIEYHYINCSDN</sequence>
<dbReference type="PANTHER" id="PTHR43800">
    <property type="entry name" value="PEPTIDYL-LYSINE N-ACETYLTRANSFERASE YJAB"/>
    <property type="match status" value="1"/>
</dbReference>
<reference evidence="6 7" key="1">
    <citation type="submission" date="2015-09" db="EMBL/GenBank/DDBJ databases">
        <authorList>
            <consortium name="Pathogen Informatics"/>
        </authorList>
    </citation>
    <scope>NUCLEOTIDE SEQUENCE [LARGE SCALE GENOMIC DNA]</scope>
    <source>
        <strain evidence="4 6">2789STDY5834875</strain>
        <strain evidence="5 7">2789STDY5834878</strain>
    </source>
</reference>
<dbReference type="Pfam" id="PF00583">
    <property type="entry name" value="Acetyltransf_1"/>
    <property type="match status" value="1"/>
</dbReference>
<feature type="domain" description="N-acetyltransferase" evidence="3">
    <location>
        <begin position="123"/>
        <end position="254"/>
    </location>
</feature>
<keyword evidence="1 5" id="KW-0808">Transferase</keyword>
<dbReference type="EMBL" id="CZBU01000004">
    <property type="protein sequence ID" value="CUQ78363.1"/>
    <property type="molecule type" value="Genomic_DNA"/>
</dbReference>
<dbReference type="SUPFAM" id="SSF55729">
    <property type="entry name" value="Acyl-CoA N-acyltransferases (Nat)"/>
    <property type="match status" value="1"/>
</dbReference>
<dbReference type="GO" id="GO:0016747">
    <property type="term" value="F:acyltransferase activity, transferring groups other than amino-acyl groups"/>
    <property type="evidence" value="ECO:0007669"/>
    <property type="project" value="InterPro"/>
</dbReference>
<dbReference type="CDD" id="cd04301">
    <property type="entry name" value="NAT_SF"/>
    <property type="match status" value="1"/>
</dbReference>
<keyword evidence="2 5" id="KW-0012">Acyltransferase</keyword>
<dbReference type="EC" id="2.3.1.-" evidence="5"/>
<organism evidence="5 7">
    <name type="scientific">Lachnospira eligens</name>
    <dbReference type="NCBI Taxonomy" id="39485"/>
    <lineage>
        <taxon>Bacteria</taxon>
        <taxon>Bacillati</taxon>
        <taxon>Bacillota</taxon>
        <taxon>Clostridia</taxon>
        <taxon>Lachnospirales</taxon>
        <taxon>Lachnospiraceae</taxon>
        <taxon>Lachnospira</taxon>
    </lineage>
</organism>
<dbReference type="Proteomes" id="UP000095780">
    <property type="component" value="Unassembled WGS sequence"/>
</dbReference>
<proteinExistence type="predicted"/>
<evidence type="ECO:0000313" key="4">
    <source>
        <dbReference type="EMBL" id="CUQ78363.1"/>
    </source>
</evidence>
<dbReference type="AlphaFoldDB" id="A0A174ZQ87"/>
<dbReference type="PANTHER" id="PTHR43800:SF1">
    <property type="entry name" value="PEPTIDYL-LYSINE N-ACETYLTRANSFERASE YJAB"/>
    <property type="match status" value="1"/>
</dbReference>
<dbReference type="InterPro" id="IPR000182">
    <property type="entry name" value="GNAT_dom"/>
</dbReference>
<evidence type="ECO:0000313" key="6">
    <source>
        <dbReference type="Proteomes" id="UP000095621"/>
    </source>
</evidence>